<dbReference type="RefSeq" id="WP_075902574.1">
    <property type="nucleotide sequence ID" value="NZ_MKZS01000001.1"/>
</dbReference>
<dbReference type="Pfam" id="PF00028">
    <property type="entry name" value="Cadherin"/>
    <property type="match status" value="1"/>
</dbReference>
<feature type="domain" description="Cadherin" evidence="5">
    <location>
        <begin position="80"/>
        <end position="171"/>
    </location>
</feature>
<evidence type="ECO:0000259" key="5">
    <source>
        <dbReference type="PROSITE" id="PS50268"/>
    </source>
</evidence>
<evidence type="ECO:0000256" key="4">
    <source>
        <dbReference type="ARBA" id="ARBA00023180"/>
    </source>
</evidence>
<keyword evidence="4" id="KW-0325">Glycoprotein</keyword>
<dbReference type="InterPro" id="IPR050174">
    <property type="entry name" value="Protocadherin/Cadherin-CA"/>
</dbReference>
<dbReference type="AlphaFoldDB" id="A0A1U7N696"/>
<comment type="subcellular location">
    <subcellularLocation>
        <location evidence="1">Membrane</location>
        <topology evidence="1">Single-pass membrane protein</topology>
    </subcellularLocation>
</comment>
<reference evidence="6 7" key="1">
    <citation type="submission" date="2016-10" db="EMBL/GenBank/DDBJ databases">
        <title>Comparative genomics uncovers the prolific and rare metabolic potential of the cyanobacterial genus Moorea.</title>
        <authorList>
            <person name="Leao T."/>
            <person name="Castelao G."/>
            <person name="Korobeynikov A."/>
            <person name="Monroe E.A."/>
            <person name="Podell S."/>
            <person name="Glukhov E."/>
            <person name="Allen E."/>
            <person name="Gerwick W.H."/>
            <person name="Gerwick L."/>
        </authorList>
    </citation>
    <scope>NUCLEOTIDE SEQUENCE [LARGE SCALE GENOMIC DNA]</scope>
    <source>
        <strain evidence="6 7">PNG5-198</strain>
    </source>
</reference>
<evidence type="ECO:0000256" key="3">
    <source>
        <dbReference type="ARBA" id="ARBA00022989"/>
    </source>
</evidence>
<evidence type="ECO:0000256" key="2">
    <source>
        <dbReference type="ARBA" id="ARBA00022692"/>
    </source>
</evidence>
<gene>
    <name evidence="6" type="ORF">BJP37_23025</name>
</gene>
<dbReference type="PROSITE" id="PS50268">
    <property type="entry name" value="CADHERIN_2"/>
    <property type="match status" value="1"/>
</dbReference>
<keyword evidence="7" id="KW-1185">Reference proteome</keyword>
<dbReference type="SUPFAM" id="SSF49313">
    <property type="entry name" value="Cadherin-like"/>
    <property type="match status" value="1"/>
</dbReference>
<organism evidence="6 7">
    <name type="scientific">Moorena bouillonii PNG</name>
    <dbReference type="NCBI Taxonomy" id="568701"/>
    <lineage>
        <taxon>Bacteria</taxon>
        <taxon>Bacillati</taxon>
        <taxon>Cyanobacteriota</taxon>
        <taxon>Cyanophyceae</taxon>
        <taxon>Coleofasciculales</taxon>
        <taxon>Coleofasciculaceae</taxon>
        <taxon>Moorena</taxon>
    </lineage>
</organism>
<dbReference type="GO" id="GO:0005886">
    <property type="term" value="C:plasma membrane"/>
    <property type="evidence" value="ECO:0007669"/>
    <property type="project" value="TreeGrafter"/>
</dbReference>
<keyword evidence="3" id="KW-1133">Transmembrane helix</keyword>
<evidence type="ECO:0000313" key="7">
    <source>
        <dbReference type="Proteomes" id="UP000186657"/>
    </source>
</evidence>
<dbReference type="Proteomes" id="UP000186657">
    <property type="component" value="Unassembled WGS sequence"/>
</dbReference>
<keyword evidence="2" id="KW-0812">Transmembrane</keyword>
<evidence type="ECO:0000256" key="1">
    <source>
        <dbReference type="ARBA" id="ARBA00004167"/>
    </source>
</evidence>
<dbReference type="CDD" id="cd11304">
    <property type="entry name" value="Cadherin_repeat"/>
    <property type="match status" value="1"/>
</dbReference>
<comment type="caution">
    <text evidence="6">The sequence shown here is derived from an EMBL/GenBank/DDBJ whole genome shotgun (WGS) entry which is preliminary data.</text>
</comment>
<accession>A0A1U7N696</accession>
<protein>
    <recommendedName>
        <fullName evidence="5">Cadherin domain-containing protein</fullName>
    </recommendedName>
</protein>
<dbReference type="Gene3D" id="2.60.40.60">
    <property type="entry name" value="Cadherins"/>
    <property type="match status" value="2"/>
</dbReference>
<dbReference type="GO" id="GO:0007156">
    <property type="term" value="P:homophilic cell adhesion via plasma membrane adhesion molecules"/>
    <property type="evidence" value="ECO:0007669"/>
    <property type="project" value="InterPro"/>
</dbReference>
<dbReference type="PANTHER" id="PTHR24028">
    <property type="entry name" value="CADHERIN-87A"/>
    <property type="match status" value="1"/>
</dbReference>
<dbReference type="InterPro" id="IPR002126">
    <property type="entry name" value="Cadherin-like_dom"/>
</dbReference>
<dbReference type="InterPro" id="IPR015919">
    <property type="entry name" value="Cadherin-like_sf"/>
</dbReference>
<sequence>MDREDNHTYELLDDAKGRFDIVGNQLQVKDGSLLDFDNNSSHDLKIRTTDSGGKSYDKTFSIQVQNQNNAPTDINLSSNSVKEFSNNGTTIATLTTNDVDAGDHHKYKLLHDAKGRFKIDGNQLKVKNGHLLDFDENSSHDLKIRTTDSGGKSYDKTFTIDVLNQNNAPTDITISGNSVKEFSNNGTTIATLTTNGT</sequence>
<dbReference type="EMBL" id="MKZS01000001">
    <property type="protein sequence ID" value="OLT61455.1"/>
    <property type="molecule type" value="Genomic_DNA"/>
</dbReference>
<dbReference type="GO" id="GO:0005509">
    <property type="term" value="F:calcium ion binding"/>
    <property type="evidence" value="ECO:0007669"/>
    <property type="project" value="InterPro"/>
</dbReference>
<dbReference type="PANTHER" id="PTHR24028:SF328">
    <property type="entry name" value="CADHERIN-3"/>
    <property type="match status" value="1"/>
</dbReference>
<proteinExistence type="predicted"/>
<dbReference type="SMART" id="SM00112">
    <property type="entry name" value="CA"/>
    <property type="match status" value="2"/>
</dbReference>
<evidence type="ECO:0000313" key="6">
    <source>
        <dbReference type="EMBL" id="OLT61455.1"/>
    </source>
</evidence>
<keyword evidence="3" id="KW-0472">Membrane</keyword>
<name>A0A1U7N696_9CYAN</name>